<feature type="domain" description="Radical SAM core" evidence="8">
    <location>
        <begin position="154"/>
        <end position="235"/>
    </location>
</feature>
<evidence type="ECO:0000256" key="4">
    <source>
        <dbReference type="ARBA" id="ARBA00022691"/>
    </source>
</evidence>
<dbReference type="SFLD" id="SFLDS00029">
    <property type="entry name" value="Radical_SAM"/>
    <property type="match status" value="1"/>
</dbReference>
<dbReference type="InterPro" id="IPR007197">
    <property type="entry name" value="rSAM"/>
</dbReference>
<keyword evidence="2" id="KW-0004">4Fe-4S</keyword>
<dbReference type="GO" id="GO:0051539">
    <property type="term" value="F:4 iron, 4 sulfur cluster binding"/>
    <property type="evidence" value="ECO:0007669"/>
    <property type="project" value="UniProtKB-KW"/>
</dbReference>
<keyword evidence="3" id="KW-0698">rRNA processing</keyword>
<dbReference type="PANTHER" id="PTHR30544:SF5">
    <property type="entry name" value="RADICAL SAM CORE DOMAIN-CONTAINING PROTEIN"/>
    <property type="match status" value="1"/>
</dbReference>
<dbReference type="InterPro" id="IPR048641">
    <property type="entry name" value="RlmN_N"/>
</dbReference>
<dbReference type="OMA" id="FRYRISH"/>
<evidence type="ECO:0000259" key="8">
    <source>
        <dbReference type="PROSITE" id="PS51918"/>
    </source>
</evidence>
<dbReference type="Gene3D" id="3.20.20.70">
    <property type="entry name" value="Aldolase class I"/>
    <property type="match status" value="1"/>
</dbReference>
<evidence type="ECO:0000313" key="9">
    <source>
        <dbReference type="EMBL" id="ERN07878.1"/>
    </source>
</evidence>
<dbReference type="Proteomes" id="UP000017836">
    <property type="component" value="Unassembled WGS sequence"/>
</dbReference>
<dbReference type="InterPro" id="IPR013785">
    <property type="entry name" value="Aldolase_TIM"/>
</dbReference>
<dbReference type="GO" id="GO:0003824">
    <property type="term" value="F:catalytic activity"/>
    <property type="evidence" value="ECO:0007669"/>
    <property type="project" value="InterPro"/>
</dbReference>
<evidence type="ECO:0000256" key="3">
    <source>
        <dbReference type="ARBA" id="ARBA00022552"/>
    </source>
</evidence>
<evidence type="ECO:0000256" key="2">
    <source>
        <dbReference type="ARBA" id="ARBA00022485"/>
    </source>
</evidence>
<dbReference type="GO" id="GO:0046872">
    <property type="term" value="F:metal ion binding"/>
    <property type="evidence" value="ECO:0007669"/>
    <property type="project" value="UniProtKB-KW"/>
</dbReference>
<keyword evidence="4" id="KW-0949">S-adenosyl-L-methionine</keyword>
<dbReference type="InterPro" id="IPR058240">
    <property type="entry name" value="rSAM_sf"/>
</dbReference>
<keyword evidence="5" id="KW-0479">Metal-binding</keyword>
<dbReference type="HOGENOM" id="CLU_1181611_0_0_1"/>
<reference evidence="10" key="1">
    <citation type="journal article" date="2013" name="Science">
        <title>The Amborella genome and the evolution of flowering plants.</title>
        <authorList>
            <consortium name="Amborella Genome Project"/>
        </authorList>
    </citation>
    <scope>NUCLEOTIDE SEQUENCE [LARGE SCALE GENOMIC DNA]</scope>
</reference>
<dbReference type="InterPro" id="IPR040072">
    <property type="entry name" value="Methyltransferase_A"/>
</dbReference>
<gene>
    <name evidence="9" type="ORF">AMTR_s00012p00221620</name>
</gene>
<comment type="cofactor">
    <cofactor evidence="1">
        <name>[4Fe-4S] cluster</name>
        <dbReference type="ChEBI" id="CHEBI:49883"/>
    </cofactor>
</comment>
<accession>W1PIQ1</accession>
<evidence type="ECO:0000256" key="1">
    <source>
        <dbReference type="ARBA" id="ARBA00001966"/>
    </source>
</evidence>
<name>W1PIQ1_AMBTC</name>
<dbReference type="Gramene" id="ERN07878">
    <property type="protein sequence ID" value="ERN07878"/>
    <property type="gene ID" value="AMTR_s00012p00221620"/>
</dbReference>
<sequence length="235" mass="26366">MAMLQSLCMAPMAFRYRISHGLNVLPVRLGPRRQWRSVFSCHACLSSMSSESRHILLGMAEKELQQLALEFGQQSYRGKQIHSLLYKRKAKDIQDFSHIPQAFRDSLKEAGWKVGRSPIHQVVTAADGTIKALIKLEDSRLVETVGIPVEDDDGSYRLTACVSSQVGCPLRCAFCATGQGGYSRNLQPREIVEQVLTIEELFKRRVTNVVFMGMGEPMLNLTSVLEAHRCLNKAQ</sequence>
<dbReference type="eggNOG" id="ENOG502QSIE">
    <property type="taxonomic scope" value="Eukaryota"/>
</dbReference>
<evidence type="ECO:0000256" key="5">
    <source>
        <dbReference type="ARBA" id="ARBA00022723"/>
    </source>
</evidence>
<dbReference type="Pfam" id="PF04055">
    <property type="entry name" value="Radical_SAM"/>
    <property type="match status" value="1"/>
</dbReference>
<dbReference type="Gene3D" id="1.10.150.530">
    <property type="match status" value="1"/>
</dbReference>
<proteinExistence type="predicted"/>
<dbReference type="PROSITE" id="PS51918">
    <property type="entry name" value="RADICAL_SAM"/>
    <property type="match status" value="1"/>
</dbReference>
<dbReference type="CDD" id="cd01335">
    <property type="entry name" value="Radical_SAM"/>
    <property type="match status" value="1"/>
</dbReference>
<dbReference type="AlphaFoldDB" id="W1PIQ1"/>
<keyword evidence="10" id="KW-1185">Reference proteome</keyword>
<dbReference type="Pfam" id="PF21016">
    <property type="entry name" value="RlmN_N"/>
    <property type="match status" value="1"/>
</dbReference>
<dbReference type="SUPFAM" id="SSF102114">
    <property type="entry name" value="Radical SAM enzymes"/>
    <property type="match status" value="1"/>
</dbReference>
<evidence type="ECO:0000256" key="7">
    <source>
        <dbReference type="ARBA" id="ARBA00023014"/>
    </source>
</evidence>
<keyword evidence="6" id="KW-0408">Iron</keyword>
<dbReference type="GO" id="GO:0006364">
    <property type="term" value="P:rRNA processing"/>
    <property type="evidence" value="ECO:0007669"/>
    <property type="project" value="UniProtKB-KW"/>
</dbReference>
<keyword evidence="7" id="KW-0411">Iron-sulfur</keyword>
<dbReference type="EMBL" id="KI393609">
    <property type="protein sequence ID" value="ERN07878.1"/>
    <property type="molecule type" value="Genomic_DNA"/>
</dbReference>
<evidence type="ECO:0000313" key="10">
    <source>
        <dbReference type="Proteomes" id="UP000017836"/>
    </source>
</evidence>
<dbReference type="PANTHER" id="PTHR30544">
    <property type="entry name" value="23S RRNA METHYLTRANSFERASE"/>
    <property type="match status" value="1"/>
</dbReference>
<protein>
    <recommendedName>
        <fullName evidence="8">Radical SAM core domain-containing protein</fullName>
    </recommendedName>
</protein>
<organism evidence="9 10">
    <name type="scientific">Amborella trichopoda</name>
    <dbReference type="NCBI Taxonomy" id="13333"/>
    <lineage>
        <taxon>Eukaryota</taxon>
        <taxon>Viridiplantae</taxon>
        <taxon>Streptophyta</taxon>
        <taxon>Embryophyta</taxon>
        <taxon>Tracheophyta</taxon>
        <taxon>Spermatophyta</taxon>
        <taxon>Magnoliopsida</taxon>
        <taxon>Amborellales</taxon>
        <taxon>Amborellaceae</taxon>
        <taxon>Amborella</taxon>
    </lineage>
</organism>
<evidence type="ECO:0000256" key="6">
    <source>
        <dbReference type="ARBA" id="ARBA00023004"/>
    </source>
</evidence>